<evidence type="ECO:0000313" key="2">
    <source>
        <dbReference type="Proteomes" id="UP000030428"/>
    </source>
</evidence>
<sequence length="867" mass="100661">MNISRLLFIIFWLFLIIIRTTEACAPRFDTSYLIWGNEFGVFNMPSAHFYHELETLGYKSSEQNSLDDLPNVLKLNLSQSRYRLEGLPTTLKNILNDRELETMSVVDARDLYFALREKGSDKEIAIVKQYLALQKNIQKLKELNLTYLTSDVEAKAKFNKLVQTSIEILEIPKEFKQYLTGVIYYQLGDLKLAQQHWKSLLNLPVAERKYKTAWASYMLAKVLLSDEGKISKSLISKGCEFRCELENTAIADIRDLYVSLREKGSDDETAFDITAQYLALRKIVQEVNSVAGTNAMEKITQVYSGLLDKIPQEFKQYMIGAIHYRLGDFERAQQQWKLLLKLPAAERKYRSTWASYMLGISLSIKYFHETPRYANEGFVDTLNLAGDSYGQVGKIYYQQGDYINAIHNYVEYAKYSEYGHSSLRIVCEAIFRNNTVDEALVHDPLSRRVLTAYVLANLSQTELVELWLKNIQVISPETLSNYEAGRLAWIAYNLGDMKQAQAWVAIDQSNDPYARWVHTKLLLRAGNVEKSIRILQELKNAFPKQKNKSWYVGYTWSSLYNGSCLPHNNIHGELGVLLLARKKYVEAMDLFLRGGYWYDAAYVAEQVLTTAELENYVRHNYPQWLVEQVNEPSEWMDMDVKEAMQTYGERLRYLLARRLLREEQWDKALQYIDYIPLELKETMPTYVNQMKGGRDSTLSYRQRAEYLYAAAQTLRSQGIELLGTEIGPDWAVVEGSFELTSTKLDRLANSNTAYSHVPIPFRRLILASNDEKRRTTRHEVQIDYRFHYRYQAAKLFWEASELLPNNDILTAKSLYYGGKVTIESPIYDARHADRFYKALVNRCRKLAIGQAADQLRWFPPEPSEWRK</sequence>
<gene>
    <name evidence="1" type="ORF">PN36_18450</name>
</gene>
<dbReference type="Proteomes" id="UP000030428">
    <property type="component" value="Unassembled WGS sequence"/>
</dbReference>
<dbReference type="Gene3D" id="1.25.40.10">
    <property type="entry name" value="Tetratricopeptide repeat domain"/>
    <property type="match status" value="1"/>
</dbReference>
<dbReference type="AlphaFoldDB" id="A0A0A6PG25"/>
<protein>
    <recommendedName>
        <fullName evidence="3">Tetratricopeptide repeat protein</fullName>
    </recommendedName>
</protein>
<evidence type="ECO:0000313" key="1">
    <source>
        <dbReference type="EMBL" id="KHD05032.1"/>
    </source>
</evidence>
<dbReference type="EMBL" id="JSZA02000072">
    <property type="protein sequence ID" value="KHD05032.1"/>
    <property type="molecule type" value="Genomic_DNA"/>
</dbReference>
<accession>A0A0A6PG25</accession>
<comment type="caution">
    <text evidence="1">The sequence shown here is derived from an EMBL/GenBank/DDBJ whole genome shotgun (WGS) entry which is preliminary data.</text>
</comment>
<name>A0A0A6PG25_9GAMM</name>
<dbReference type="SUPFAM" id="SSF48452">
    <property type="entry name" value="TPR-like"/>
    <property type="match status" value="1"/>
</dbReference>
<dbReference type="InterPro" id="IPR011990">
    <property type="entry name" value="TPR-like_helical_dom_sf"/>
</dbReference>
<evidence type="ECO:0008006" key="3">
    <source>
        <dbReference type="Google" id="ProtNLM"/>
    </source>
</evidence>
<keyword evidence="2" id="KW-1185">Reference proteome</keyword>
<organism evidence="1 2">
    <name type="scientific">Candidatus Thiomargarita nelsonii</name>
    <dbReference type="NCBI Taxonomy" id="1003181"/>
    <lineage>
        <taxon>Bacteria</taxon>
        <taxon>Pseudomonadati</taxon>
        <taxon>Pseudomonadota</taxon>
        <taxon>Gammaproteobacteria</taxon>
        <taxon>Thiotrichales</taxon>
        <taxon>Thiotrichaceae</taxon>
        <taxon>Thiomargarita</taxon>
    </lineage>
</organism>
<reference evidence="1 2" key="1">
    <citation type="journal article" date="2016" name="Front. Microbiol.">
        <title>Single-Cell (Meta-)Genomics of a Dimorphic Candidatus Thiomargarita nelsonii Reveals Genomic Plasticity.</title>
        <authorList>
            <person name="Flood B.E."/>
            <person name="Fliss P."/>
            <person name="Jones D.S."/>
            <person name="Dick G.J."/>
            <person name="Jain S."/>
            <person name="Kaster A.K."/>
            <person name="Winkel M."/>
            <person name="Mussmann M."/>
            <person name="Bailey J."/>
        </authorList>
    </citation>
    <scope>NUCLEOTIDE SEQUENCE [LARGE SCALE GENOMIC DNA]</scope>
    <source>
        <strain evidence="1">Hydrate Ridge</strain>
    </source>
</reference>
<proteinExistence type="predicted"/>